<feature type="signal peptide" evidence="1">
    <location>
        <begin position="1"/>
        <end position="29"/>
    </location>
</feature>
<dbReference type="PROSITE" id="PS51257">
    <property type="entry name" value="PROKAR_LIPOPROTEIN"/>
    <property type="match status" value="1"/>
</dbReference>
<dbReference type="InterPro" id="IPR022409">
    <property type="entry name" value="PKD/Chitinase_dom"/>
</dbReference>
<evidence type="ECO:0000256" key="1">
    <source>
        <dbReference type="SAM" id="SignalP"/>
    </source>
</evidence>
<keyword evidence="4" id="KW-1185">Reference proteome</keyword>
<dbReference type="Pfam" id="PF18911">
    <property type="entry name" value="PKD_4"/>
    <property type="match status" value="1"/>
</dbReference>
<dbReference type="InterPro" id="IPR000601">
    <property type="entry name" value="PKD_dom"/>
</dbReference>
<dbReference type="Gene3D" id="2.60.120.260">
    <property type="entry name" value="Galactose-binding domain-like"/>
    <property type="match status" value="1"/>
</dbReference>
<gene>
    <name evidence="3" type="ORF">ELS83_07840</name>
</gene>
<evidence type="ECO:0000313" key="4">
    <source>
        <dbReference type="Proteomes" id="UP000732105"/>
    </source>
</evidence>
<dbReference type="Gene3D" id="2.60.40.10">
    <property type="entry name" value="Immunoglobulins"/>
    <property type="match status" value="1"/>
</dbReference>
<feature type="chain" id="PRO_5045854197" evidence="1">
    <location>
        <begin position="30"/>
        <end position="291"/>
    </location>
</feature>
<evidence type="ECO:0000313" key="3">
    <source>
        <dbReference type="EMBL" id="NOU59728.1"/>
    </source>
</evidence>
<dbReference type="PROSITE" id="PS50093">
    <property type="entry name" value="PKD"/>
    <property type="match status" value="1"/>
</dbReference>
<dbReference type="CDD" id="cd00146">
    <property type="entry name" value="PKD"/>
    <property type="match status" value="1"/>
</dbReference>
<reference evidence="3 4" key="1">
    <citation type="submission" date="2018-12" db="EMBL/GenBank/DDBJ databases">
        <title>Marinifilum JC070 sp. nov., a marine bacterium isolated from Yongle Blue Hole in the South China Sea.</title>
        <authorList>
            <person name="Fu T."/>
        </authorList>
    </citation>
    <scope>NUCLEOTIDE SEQUENCE [LARGE SCALE GENOMIC DNA]</scope>
    <source>
        <strain evidence="3 4">JC070</strain>
    </source>
</reference>
<organism evidence="3 4">
    <name type="scientific">Marinifilum caeruleilacunae</name>
    <dbReference type="NCBI Taxonomy" id="2499076"/>
    <lineage>
        <taxon>Bacteria</taxon>
        <taxon>Pseudomonadati</taxon>
        <taxon>Bacteroidota</taxon>
        <taxon>Bacteroidia</taxon>
        <taxon>Marinilabiliales</taxon>
        <taxon>Marinifilaceae</taxon>
    </lineage>
</organism>
<comment type="caution">
    <text evidence="3">The sequence shown here is derived from an EMBL/GenBank/DDBJ whole genome shotgun (WGS) entry which is preliminary data.</text>
</comment>
<dbReference type="EMBL" id="RZNH01000010">
    <property type="protein sequence ID" value="NOU59728.1"/>
    <property type="molecule type" value="Genomic_DNA"/>
</dbReference>
<name>A0ABX1WUE9_9BACT</name>
<dbReference type="InterPro" id="IPR013783">
    <property type="entry name" value="Ig-like_fold"/>
</dbReference>
<sequence length="291" mass="31269">MKNNILNLKLNQSSVWKLMILVFALSVTACDFEYDLPEEGSKADETPPSAYFTYAQGQGTEEEWKDYTFSNLSNSATDYAWDFGDGNTSTDKDGKNTYAGEGTYTVTLTASDKLGASSTYSETIEVVKPEEPEAIVPVILENSFEDLTLPDGTGDGRDSWRNDFGGVIQITGSPVYDGSQAAKFPSAGDRVAYQDGIAVSPNTDYILTYYYTMKSGTGNLTVKVLGGTISDLSEADAATLGEHVGTDTSDPDTYVKVSVPFNTGTNGTVAILITNEGVECRADLLEIEVAL</sequence>
<dbReference type="InterPro" id="IPR035986">
    <property type="entry name" value="PKD_dom_sf"/>
</dbReference>
<dbReference type="SMART" id="SM00089">
    <property type="entry name" value="PKD"/>
    <property type="match status" value="1"/>
</dbReference>
<keyword evidence="1" id="KW-0732">Signal</keyword>
<evidence type="ECO:0000259" key="2">
    <source>
        <dbReference type="PROSITE" id="PS50093"/>
    </source>
</evidence>
<feature type="domain" description="PKD" evidence="2">
    <location>
        <begin position="73"/>
        <end position="126"/>
    </location>
</feature>
<dbReference type="SUPFAM" id="SSF49299">
    <property type="entry name" value="PKD domain"/>
    <property type="match status" value="1"/>
</dbReference>
<protein>
    <submittedName>
        <fullName evidence="3">PKD domain-containing protein</fullName>
    </submittedName>
</protein>
<proteinExistence type="predicted"/>
<accession>A0ABX1WUE9</accession>
<dbReference type="RefSeq" id="WP_171595004.1">
    <property type="nucleotide sequence ID" value="NZ_RZNH01000010.1"/>
</dbReference>
<dbReference type="Proteomes" id="UP000732105">
    <property type="component" value="Unassembled WGS sequence"/>
</dbReference>